<dbReference type="EMBL" id="JANHOG010002340">
    <property type="protein sequence ID" value="KAJ3524445.1"/>
    <property type="molecule type" value="Genomic_DNA"/>
</dbReference>
<gene>
    <name evidence="1" type="ORF">NM688_g8560</name>
</gene>
<evidence type="ECO:0000313" key="1">
    <source>
        <dbReference type="EMBL" id="KAJ3524445.1"/>
    </source>
</evidence>
<protein>
    <submittedName>
        <fullName evidence="1">Uncharacterized protein</fullName>
    </submittedName>
</protein>
<sequence length="302" mass="32239">MSAPYDFVEEPAPPLESEVLSPVEALAPPTKLPLGLSSQTLLVASCFLAVILLAIFLVARRKSRTKGTALLIVGASDAGKTAILTTLAYNQTLPTQTSMQTNSSIVTLPGTHKTMLVIDVPGHPRVRNQFRDYMQDAKAIAFVVDASTVSRNGANVAEHLHEVLHALSSLPPSATPPSLVIVAHKADALKTAASASASQLAVNRVRTVLERELEKRRASHSGVGIEGLGDDERGAQEGEIGMGDVLECPSGGEFRFERWEGGEVQFIGTSVTIGKSAETGQDEKETEEDGLKPLREWLTELP</sequence>
<comment type="caution">
    <text evidence="1">The sequence shown here is derived from an EMBL/GenBank/DDBJ whole genome shotgun (WGS) entry which is preliminary data.</text>
</comment>
<accession>A0ACC1RTK5</accession>
<organism evidence="1 2">
    <name type="scientific">Phlebia brevispora</name>
    <dbReference type="NCBI Taxonomy" id="194682"/>
    <lineage>
        <taxon>Eukaryota</taxon>
        <taxon>Fungi</taxon>
        <taxon>Dikarya</taxon>
        <taxon>Basidiomycota</taxon>
        <taxon>Agaricomycotina</taxon>
        <taxon>Agaricomycetes</taxon>
        <taxon>Polyporales</taxon>
        <taxon>Meruliaceae</taxon>
        <taxon>Phlebia</taxon>
    </lineage>
</organism>
<reference evidence="1" key="1">
    <citation type="submission" date="2022-07" db="EMBL/GenBank/DDBJ databases">
        <title>Genome Sequence of Phlebia brevispora.</title>
        <authorList>
            <person name="Buettner E."/>
        </authorList>
    </citation>
    <scope>NUCLEOTIDE SEQUENCE</scope>
    <source>
        <strain evidence="1">MPL23</strain>
    </source>
</reference>
<proteinExistence type="predicted"/>
<dbReference type="Proteomes" id="UP001148662">
    <property type="component" value="Unassembled WGS sequence"/>
</dbReference>
<evidence type="ECO:0000313" key="2">
    <source>
        <dbReference type="Proteomes" id="UP001148662"/>
    </source>
</evidence>
<name>A0ACC1RTK5_9APHY</name>
<keyword evidence="2" id="KW-1185">Reference proteome</keyword>